<name>A0A0C9WME4_9AGAR</name>
<dbReference type="HOGENOM" id="CLU_1635668_0_0_1"/>
<sequence length="162" mass="18554">MKLFILSAQYIRRIVNKDDDSNLVMADCSEFRQVFGFKLTFDCFMTRERDSCLDNLIFWTLGKMAALLWLRFGRPPSVYPTYFCSRNLKSARSSDRGFGGSFKFTSHSPPGAERRSVYGVFGVTAMLGSERRPLSDLLFIPQCAFPVFRGNEFHSEVLGCRK</sequence>
<reference evidence="2" key="2">
    <citation type="submission" date="2015-01" db="EMBL/GenBank/DDBJ databases">
        <title>Evolutionary Origins and Diversification of the Mycorrhizal Mutualists.</title>
        <authorList>
            <consortium name="DOE Joint Genome Institute"/>
            <consortium name="Mycorrhizal Genomics Consortium"/>
            <person name="Kohler A."/>
            <person name="Kuo A."/>
            <person name="Nagy L.G."/>
            <person name="Floudas D."/>
            <person name="Copeland A."/>
            <person name="Barry K.W."/>
            <person name="Cichocki N."/>
            <person name="Veneault-Fourrey C."/>
            <person name="LaButti K."/>
            <person name="Lindquist E.A."/>
            <person name="Lipzen A."/>
            <person name="Lundell T."/>
            <person name="Morin E."/>
            <person name="Murat C."/>
            <person name="Riley R."/>
            <person name="Ohm R."/>
            <person name="Sun H."/>
            <person name="Tunlid A."/>
            <person name="Henrissat B."/>
            <person name="Grigoriev I.V."/>
            <person name="Hibbett D.S."/>
            <person name="Martin F."/>
        </authorList>
    </citation>
    <scope>NUCLEOTIDE SEQUENCE [LARGE SCALE GENOMIC DNA]</scope>
    <source>
        <strain evidence="2">LaAM-08-1</strain>
    </source>
</reference>
<accession>A0A0C9WME4</accession>
<evidence type="ECO:0000313" key="1">
    <source>
        <dbReference type="EMBL" id="KIJ98094.1"/>
    </source>
</evidence>
<protein>
    <submittedName>
        <fullName evidence="1">Unplaced genomic scaffold K443scaffold_142, whole genome shotgun sequence</fullName>
    </submittedName>
</protein>
<proteinExistence type="predicted"/>
<dbReference type="AlphaFoldDB" id="A0A0C9WME4"/>
<dbReference type="Proteomes" id="UP000054477">
    <property type="component" value="Unassembled WGS sequence"/>
</dbReference>
<evidence type="ECO:0000313" key="2">
    <source>
        <dbReference type="Proteomes" id="UP000054477"/>
    </source>
</evidence>
<keyword evidence="2" id="KW-1185">Reference proteome</keyword>
<gene>
    <name evidence="1" type="ORF">K443DRAFT_221852</name>
</gene>
<organism evidence="1 2">
    <name type="scientific">Laccaria amethystina LaAM-08-1</name>
    <dbReference type="NCBI Taxonomy" id="1095629"/>
    <lineage>
        <taxon>Eukaryota</taxon>
        <taxon>Fungi</taxon>
        <taxon>Dikarya</taxon>
        <taxon>Basidiomycota</taxon>
        <taxon>Agaricomycotina</taxon>
        <taxon>Agaricomycetes</taxon>
        <taxon>Agaricomycetidae</taxon>
        <taxon>Agaricales</taxon>
        <taxon>Agaricineae</taxon>
        <taxon>Hydnangiaceae</taxon>
        <taxon>Laccaria</taxon>
    </lineage>
</organism>
<dbReference type="EMBL" id="KN838677">
    <property type="protein sequence ID" value="KIJ98094.1"/>
    <property type="molecule type" value="Genomic_DNA"/>
</dbReference>
<reference evidence="1 2" key="1">
    <citation type="submission" date="2014-04" db="EMBL/GenBank/DDBJ databases">
        <authorList>
            <consortium name="DOE Joint Genome Institute"/>
            <person name="Kuo A."/>
            <person name="Kohler A."/>
            <person name="Nagy L.G."/>
            <person name="Floudas D."/>
            <person name="Copeland A."/>
            <person name="Barry K.W."/>
            <person name="Cichocki N."/>
            <person name="Veneault-Fourrey C."/>
            <person name="LaButti K."/>
            <person name="Lindquist E.A."/>
            <person name="Lipzen A."/>
            <person name="Lundell T."/>
            <person name="Morin E."/>
            <person name="Murat C."/>
            <person name="Sun H."/>
            <person name="Tunlid A."/>
            <person name="Henrissat B."/>
            <person name="Grigoriev I.V."/>
            <person name="Hibbett D.S."/>
            <person name="Martin F."/>
            <person name="Nordberg H.P."/>
            <person name="Cantor M.N."/>
            <person name="Hua S.X."/>
        </authorList>
    </citation>
    <scope>NUCLEOTIDE SEQUENCE [LARGE SCALE GENOMIC DNA]</scope>
    <source>
        <strain evidence="1 2">LaAM-08-1</strain>
    </source>
</reference>